<evidence type="ECO:0000256" key="1">
    <source>
        <dbReference type="ARBA" id="ARBA00007150"/>
    </source>
</evidence>
<dbReference type="NCBIfam" id="TIGR00544">
    <property type="entry name" value="lgt"/>
    <property type="match status" value="1"/>
</dbReference>
<comment type="catalytic activity">
    <reaction evidence="7">
        <text>L-cysteinyl-[prolipoprotein] + a 1,2-diacyl-sn-glycero-3-phospho-(1'-sn-glycerol) = an S-1,2-diacyl-sn-glyceryl-L-cysteinyl-[prolipoprotein] + sn-glycerol 1-phosphate + H(+)</text>
        <dbReference type="Rhea" id="RHEA:56712"/>
        <dbReference type="Rhea" id="RHEA-COMP:14679"/>
        <dbReference type="Rhea" id="RHEA-COMP:14680"/>
        <dbReference type="ChEBI" id="CHEBI:15378"/>
        <dbReference type="ChEBI" id="CHEBI:29950"/>
        <dbReference type="ChEBI" id="CHEBI:57685"/>
        <dbReference type="ChEBI" id="CHEBI:64716"/>
        <dbReference type="ChEBI" id="CHEBI:140658"/>
        <dbReference type="EC" id="2.5.1.145"/>
    </reaction>
</comment>
<sequence length="296" mass="32696">MLLSSTVLADFAGLLAQFASPGPMIGPLPIRWYGFLIASAVLIGVSLSTYLAKRRGLDPDIISDLSLWLIIAAIPAARLYYVAFEWDNYADKPGEIFAIWHGGIAIHGAILGGLLASLIFARLRKVSFWQLADLVAPSLILGQAIGRWGNFFNSEAFGRPTDLPWKLYIPPAQRPAGYTQFDYFHPTFLYESLWNLGVFALLMTLFFRGLKPGHQLKTGTLFLVYLIGYSMGRFWIEGLRMDSLMLGPLRIAQVVSLVCIAIGGLGLFWLYGRNRFLPDVVPPAEAKPVSSSKPPS</sequence>
<dbReference type="GO" id="GO:0005886">
    <property type="term" value="C:plasma membrane"/>
    <property type="evidence" value="ECO:0007669"/>
    <property type="project" value="UniProtKB-SubCell"/>
</dbReference>
<evidence type="ECO:0000256" key="2">
    <source>
        <dbReference type="ARBA" id="ARBA00022475"/>
    </source>
</evidence>
<dbReference type="AlphaFoldDB" id="A0AA97APW6"/>
<accession>A0AA97APW6</accession>
<dbReference type="Pfam" id="PF01790">
    <property type="entry name" value="LGT"/>
    <property type="match status" value="1"/>
</dbReference>
<evidence type="ECO:0000256" key="3">
    <source>
        <dbReference type="ARBA" id="ARBA00022679"/>
    </source>
</evidence>
<keyword evidence="2 7" id="KW-1003">Cell membrane</keyword>
<comment type="similarity">
    <text evidence="1 7">Belongs to the Lgt family.</text>
</comment>
<keyword evidence="6 7" id="KW-0472">Membrane</keyword>
<feature type="transmembrane region" description="Helical" evidence="7">
    <location>
        <begin position="251"/>
        <end position="271"/>
    </location>
</feature>
<evidence type="ECO:0000256" key="7">
    <source>
        <dbReference type="HAMAP-Rule" id="MF_01147"/>
    </source>
</evidence>
<feature type="binding site" evidence="7">
    <location>
        <position position="147"/>
    </location>
    <ligand>
        <name>a 1,2-diacyl-sn-glycero-3-phospho-(1'-sn-glycerol)</name>
        <dbReference type="ChEBI" id="CHEBI:64716"/>
    </ligand>
</feature>
<keyword evidence="5 7" id="KW-1133">Transmembrane helix</keyword>
<feature type="transmembrane region" description="Helical" evidence="7">
    <location>
        <begin position="65"/>
        <end position="84"/>
    </location>
</feature>
<comment type="subcellular location">
    <subcellularLocation>
        <location evidence="7">Cell membrane</location>
        <topology evidence="7">Multi-pass membrane protein</topology>
    </subcellularLocation>
</comment>
<evidence type="ECO:0000313" key="8">
    <source>
        <dbReference type="EMBL" id="WNZ22398.1"/>
    </source>
</evidence>
<comment type="pathway">
    <text evidence="7">Protein modification; lipoprotein biosynthesis (diacylglyceryl transfer).</text>
</comment>
<dbReference type="RefSeq" id="WP_316433846.1">
    <property type="nucleotide sequence ID" value="NZ_CP053586.1"/>
</dbReference>
<reference evidence="8" key="1">
    <citation type="submission" date="2020-05" db="EMBL/GenBank/DDBJ databases">
        <authorList>
            <person name="Zhu T."/>
            <person name="Keshari N."/>
            <person name="Lu X."/>
        </authorList>
    </citation>
    <scope>NUCLEOTIDE SEQUENCE</scope>
    <source>
        <strain evidence="8">NK1-12</strain>
    </source>
</reference>
<dbReference type="PROSITE" id="PS01311">
    <property type="entry name" value="LGT"/>
    <property type="match status" value="1"/>
</dbReference>
<dbReference type="GO" id="GO:0008961">
    <property type="term" value="F:phosphatidylglycerol-prolipoprotein diacylglyceryl transferase activity"/>
    <property type="evidence" value="ECO:0007669"/>
    <property type="project" value="UniProtKB-UniRule"/>
</dbReference>
<feature type="transmembrane region" description="Helical" evidence="7">
    <location>
        <begin position="96"/>
        <end position="121"/>
    </location>
</feature>
<protein>
    <recommendedName>
        <fullName evidence="7">Phosphatidylglycerol--prolipoprotein diacylglyceryl transferase</fullName>
        <ecNumber evidence="7">2.5.1.145</ecNumber>
    </recommendedName>
</protein>
<feature type="transmembrane region" description="Helical" evidence="7">
    <location>
        <begin position="188"/>
        <end position="207"/>
    </location>
</feature>
<feature type="transmembrane region" description="Helical" evidence="7">
    <location>
        <begin position="32"/>
        <end position="53"/>
    </location>
</feature>
<dbReference type="GO" id="GO:0042158">
    <property type="term" value="P:lipoprotein biosynthetic process"/>
    <property type="evidence" value="ECO:0007669"/>
    <property type="project" value="UniProtKB-UniRule"/>
</dbReference>
<evidence type="ECO:0000256" key="5">
    <source>
        <dbReference type="ARBA" id="ARBA00022989"/>
    </source>
</evidence>
<dbReference type="PANTHER" id="PTHR30589">
    <property type="entry name" value="PROLIPOPROTEIN DIACYLGLYCERYL TRANSFERASE"/>
    <property type="match status" value="1"/>
</dbReference>
<feature type="transmembrane region" description="Helical" evidence="7">
    <location>
        <begin position="219"/>
        <end position="236"/>
    </location>
</feature>
<dbReference type="EMBL" id="CP053586">
    <property type="protein sequence ID" value="WNZ22398.1"/>
    <property type="molecule type" value="Genomic_DNA"/>
</dbReference>
<evidence type="ECO:0000256" key="6">
    <source>
        <dbReference type="ARBA" id="ARBA00023136"/>
    </source>
</evidence>
<dbReference type="PANTHER" id="PTHR30589:SF0">
    <property type="entry name" value="PHOSPHATIDYLGLYCEROL--PROLIPOPROTEIN DIACYLGLYCERYL TRANSFERASE"/>
    <property type="match status" value="1"/>
</dbReference>
<evidence type="ECO:0000256" key="4">
    <source>
        <dbReference type="ARBA" id="ARBA00022692"/>
    </source>
</evidence>
<organism evidence="8">
    <name type="scientific">Leptolyngbya sp. NK1-12</name>
    <dbReference type="NCBI Taxonomy" id="2547451"/>
    <lineage>
        <taxon>Bacteria</taxon>
        <taxon>Bacillati</taxon>
        <taxon>Cyanobacteriota</taxon>
        <taxon>Cyanophyceae</taxon>
        <taxon>Leptolyngbyales</taxon>
        <taxon>Leptolyngbyaceae</taxon>
        <taxon>Leptolyngbya group</taxon>
        <taxon>Leptolyngbya</taxon>
    </lineage>
</organism>
<keyword evidence="4 7" id="KW-0812">Transmembrane</keyword>
<proteinExistence type="inferred from homology"/>
<keyword evidence="3 7" id="KW-0808">Transferase</keyword>
<feature type="transmembrane region" description="Helical" evidence="7">
    <location>
        <begin position="128"/>
        <end position="146"/>
    </location>
</feature>
<keyword evidence="8" id="KW-0328">Glycosyltransferase</keyword>
<name>A0AA97APW6_9CYAN</name>
<dbReference type="HAMAP" id="MF_01147">
    <property type="entry name" value="Lgt"/>
    <property type="match status" value="1"/>
</dbReference>
<dbReference type="InterPro" id="IPR001640">
    <property type="entry name" value="Lgt"/>
</dbReference>
<comment type="function">
    <text evidence="7">Catalyzes the transfer of the diacylglyceryl group from phosphatidylglycerol to the sulfhydryl group of the N-terminal cysteine of a prolipoprotein, the first step in the formation of mature lipoproteins.</text>
</comment>
<dbReference type="EC" id="2.5.1.145" evidence="7"/>
<gene>
    <name evidence="7" type="primary">lgt</name>
    <name evidence="8" type="ORF">HJG54_05685</name>
</gene>